<comment type="caution">
    <text evidence="2">The sequence shown here is derived from an EMBL/GenBank/DDBJ whole genome shotgun (WGS) entry which is preliminary data.</text>
</comment>
<gene>
    <name evidence="2" type="ORF">L195_g028463</name>
</gene>
<reference evidence="2 3" key="1">
    <citation type="journal article" date="2014" name="Am. J. Bot.">
        <title>Genome assembly and annotation for red clover (Trifolium pratense; Fabaceae).</title>
        <authorList>
            <person name="Istvanek J."/>
            <person name="Jaros M."/>
            <person name="Krenek A."/>
            <person name="Repkova J."/>
        </authorList>
    </citation>
    <scope>NUCLEOTIDE SEQUENCE [LARGE SCALE GENOMIC DNA]</scope>
    <source>
        <strain evidence="3">cv. Tatra</strain>
        <tissue evidence="2">Young leaves</tissue>
    </source>
</reference>
<evidence type="ECO:0000259" key="1">
    <source>
        <dbReference type="Pfam" id="PF20167"/>
    </source>
</evidence>
<name>A0A2K3L1Z9_TRIPR</name>
<dbReference type="InterPro" id="IPR046796">
    <property type="entry name" value="Transposase_32_dom"/>
</dbReference>
<dbReference type="AlphaFoldDB" id="A0A2K3L1Z9"/>
<dbReference type="Proteomes" id="UP000236291">
    <property type="component" value="Unassembled WGS sequence"/>
</dbReference>
<evidence type="ECO:0000313" key="3">
    <source>
        <dbReference type="Proteomes" id="UP000236291"/>
    </source>
</evidence>
<evidence type="ECO:0000313" key="2">
    <source>
        <dbReference type="EMBL" id="PNX72570.1"/>
    </source>
</evidence>
<protein>
    <recommendedName>
        <fullName evidence="1">Putative plant transposon protein domain-containing protein</fullName>
    </recommendedName>
</protein>
<dbReference type="EMBL" id="ASHM01024817">
    <property type="protein sequence ID" value="PNX72570.1"/>
    <property type="molecule type" value="Genomic_DNA"/>
</dbReference>
<sequence length="199" mass="22514">MTLAKEFYANAYQDPAKKDENNKNNLKKFTSFVRGKEVPFHDEIINKLFGLKNYKQCSFETRTAKGSKIDHQEIRSTLCRDEADWVRNKDETPSKLLTSNLTRNAKAWAIFVLRTLLPCSHRSDLTIRKASLVTAILKGEQVNVGRLLANDLWGTANSSNTSSYIGHASLISKLCERVEVYPENNEEMVKPSGAITPTF</sequence>
<dbReference type="Pfam" id="PF20167">
    <property type="entry name" value="Transposase_32"/>
    <property type="match status" value="1"/>
</dbReference>
<feature type="domain" description="Putative plant transposon protein" evidence="1">
    <location>
        <begin position="2"/>
        <end position="180"/>
    </location>
</feature>
<organism evidence="2 3">
    <name type="scientific">Trifolium pratense</name>
    <name type="common">Red clover</name>
    <dbReference type="NCBI Taxonomy" id="57577"/>
    <lineage>
        <taxon>Eukaryota</taxon>
        <taxon>Viridiplantae</taxon>
        <taxon>Streptophyta</taxon>
        <taxon>Embryophyta</taxon>
        <taxon>Tracheophyta</taxon>
        <taxon>Spermatophyta</taxon>
        <taxon>Magnoliopsida</taxon>
        <taxon>eudicotyledons</taxon>
        <taxon>Gunneridae</taxon>
        <taxon>Pentapetalae</taxon>
        <taxon>rosids</taxon>
        <taxon>fabids</taxon>
        <taxon>Fabales</taxon>
        <taxon>Fabaceae</taxon>
        <taxon>Papilionoideae</taxon>
        <taxon>50 kb inversion clade</taxon>
        <taxon>NPAAA clade</taxon>
        <taxon>Hologalegina</taxon>
        <taxon>IRL clade</taxon>
        <taxon>Trifolieae</taxon>
        <taxon>Trifolium</taxon>
    </lineage>
</organism>
<reference evidence="2 3" key="2">
    <citation type="journal article" date="2017" name="Front. Plant Sci.">
        <title>Gene Classification and Mining of Molecular Markers Useful in Red Clover (Trifolium pratense) Breeding.</title>
        <authorList>
            <person name="Istvanek J."/>
            <person name="Dluhosova J."/>
            <person name="Dluhos P."/>
            <person name="Patkova L."/>
            <person name="Nedelnik J."/>
            <person name="Repkova J."/>
        </authorList>
    </citation>
    <scope>NUCLEOTIDE SEQUENCE [LARGE SCALE GENOMIC DNA]</scope>
    <source>
        <strain evidence="3">cv. Tatra</strain>
        <tissue evidence="2">Young leaves</tissue>
    </source>
</reference>
<accession>A0A2K3L1Z9</accession>
<proteinExistence type="predicted"/>